<gene>
    <name evidence="1" type="ORF">H8B15_11485</name>
</gene>
<organism evidence="1 2">
    <name type="scientific">Hymenobacter citatus</name>
    <dbReference type="NCBI Taxonomy" id="2763506"/>
    <lineage>
        <taxon>Bacteria</taxon>
        <taxon>Pseudomonadati</taxon>
        <taxon>Bacteroidota</taxon>
        <taxon>Cytophagia</taxon>
        <taxon>Cytophagales</taxon>
        <taxon>Hymenobacteraceae</taxon>
        <taxon>Hymenobacter</taxon>
    </lineage>
</organism>
<protein>
    <recommendedName>
        <fullName evidence="3">Secretin/TonB short N-terminal domain-containing protein</fullName>
    </recommendedName>
</protein>
<evidence type="ECO:0000313" key="2">
    <source>
        <dbReference type="Proteomes" id="UP000622017"/>
    </source>
</evidence>
<dbReference type="Gene3D" id="3.55.50.30">
    <property type="match status" value="1"/>
</dbReference>
<keyword evidence="2" id="KW-1185">Reference proteome</keyword>
<dbReference type="EMBL" id="JACSCY010000007">
    <property type="protein sequence ID" value="MBC6611551.1"/>
    <property type="molecule type" value="Genomic_DNA"/>
</dbReference>
<evidence type="ECO:0000313" key="1">
    <source>
        <dbReference type="EMBL" id="MBC6611551.1"/>
    </source>
</evidence>
<reference evidence="1 2" key="1">
    <citation type="submission" date="2020-08" db="EMBL/GenBank/DDBJ databases">
        <title>Hymenobacter sp.</title>
        <authorList>
            <person name="Kim M.K."/>
        </authorList>
    </citation>
    <scope>NUCLEOTIDE SEQUENCE [LARGE SCALE GENOMIC DNA]</scope>
    <source>
        <strain evidence="1 2">BT507</strain>
    </source>
</reference>
<evidence type="ECO:0008006" key="3">
    <source>
        <dbReference type="Google" id="ProtNLM"/>
    </source>
</evidence>
<proteinExistence type="predicted"/>
<name>A0ABR7MKE2_9BACT</name>
<sequence>MPVRGVESWIFDLFKGIFVPQSTSNGHALPKSKNMNTKHVVFLLSLGVFTGSSISTSAQNSCKTTPAAVRITAGSLDKALTDLAKQLGCPVHYDKKIAQQFRSPAVQGTFTPTDALIRIVQGTGLEAHVDRNGLEVSRVDQAAIGLRVATLQAQLGQAVKSQQLTQNTANTLYSELGEVRTSVVELAKKQGFVSAAEKASYQRTFAKAEQALAQPNQPK</sequence>
<comment type="caution">
    <text evidence="1">The sequence shown here is derived from an EMBL/GenBank/DDBJ whole genome shotgun (WGS) entry which is preliminary data.</text>
</comment>
<accession>A0ABR7MKE2</accession>
<dbReference type="Proteomes" id="UP000622017">
    <property type="component" value="Unassembled WGS sequence"/>
</dbReference>
<dbReference type="RefSeq" id="WP_187319822.1">
    <property type="nucleotide sequence ID" value="NZ_JACSCY010000007.1"/>
</dbReference>